<evidence type="ECO:0000313" key="4">
    <source>
        <dbReference type="Proteomes" id="UP000786662"/>
    </source>
</evidence>
<feature type="binding site" evidence="2">
    <location>
        <position position="132"/>
    </location>
    <ligand>
        <name>Zn(2+)</name>
        <dbReference type="ChEBI" id="CHEBI:29105"/>
        <label>2</label>
    </ligand>
</feature>
<feature type="active site" description="Proton donor" evidence="1">
    <location>
        <position position="78"/>
    </location>
</feature>
<dbReference type="Proteomes" id="UP000786662">
    <property type="component" value="Unassembled WGS sequence"/>
</dbReference>
<dbReference type="PANTHER" id="PTHR30304">
    <property type="entry name" value="D-TAGATOSE-1,6-BISPHOSPHATE ALDOLASE"/>
    <property type="match status" value="1"/>
</dbReference>
<proteinExistence type="predicted"/>
<dbReference type="Gene3D" id="3.20.20.70">
    <property type="entry name" value="Aldolase class I"/>
    <property type="match status" value="1"/>
</dbReference>
<dbReference type="SUPFAM" id="SSF51569">
    <property type="entry name" value="Aldolase"/>
    <property type="match status" value="1"/>
</dbReference>
<comment type="caution">
    <text evidence="3">The sequence shown here is derived from an EMBL/GenBank/DDBJ whole genome shotgun (WGS) entry which is preliminary data.</text>
</comment>
<name>A0A9D6DQK0_9BACT</name>
<feature type="binding site" evidence="2">
    <location>
        <position position="180"/>
    </location>
    <ligand>
        <name>Zn(2+)</name>
        <dbReference type="ChEBI" id="CHEBI:29105"/>
        <label>1</label>
        <note>catalytic</note>
    </ligand>
</feature>
<evidence type="ECO:0000313" key="3">
    <source>
        <dbReference type="EMBL" id="MBI2052449.1"/>
    </source>
</evidence>
<dbReference type="PIRSF" id="PIRSF001359">
    <property type="entry name" value="F_bP_aldolase_II"/>
    <property type="match status" value="1"/>
</dbReference>
<dbReference type="InterPro" id="IPR000771">
    <property type="entry name" value="FBA_II"/>
</dbReference>
<protein>
    <submittedName>
        <fullName evidence="3">Class II fructose-bisphosphate aldolase</fullName>
    </submittedName>
</protein>
<dbReference type="AlphaFoldDB" id="A0A9D6DQK0"/>
<organism evidence="3 4">
    <name type="scientific">Candidatus Sungiibacteriota bacterium</name>
    <dbReference type="NCBI Taxonomy" id="2750080"/>
    <lineage>
        <taxon>Bacteria</taxon>
        <taxon>Candidatus Sungiibacteriota</taxon>
    </lineage>
</organism>
<dbReference type="PANTHER" id="PTHR30304:SF0">
    <property type="entry name" value="D-TAGATOSE-1,6-BISPHOSPHATE ALDOLASE SUBUNIT GATY-RELATED"/>
    <property type="match status" value="1"/>
</dbReference>
<dbReference type="GO" id="GO:0008270">
    <property type="term" value="F:zinc ion binding"/>
    <property type="evidence" value="ECO:0007669"/>
    <property type="project" value="InterPro"/>
</dbReference>
<feature type="binding site" evidence="2">
    <location>
        <position position="100"/>
    </location>
    <ligand>
        <name>Zn(2+)</name>
        <dbReference type="ChEBI" id="CHEBI:29105"/>
        <label>2</label>
    </ligand>
</feature>
<feature type="binding site" evidence="2">
    <location>
        <position position="79"/>
    </location>
    <ligand>
        <name>Zn(2+)</name>
        <dbReference type="ChEBI" id="CHEBI:29105"/>
        <label>1</label>
        <note>catalytic</note>
    </ligand>
</feature>
<sequence length="287" mass="31939">MTLKEILIKASKESWAVGHFNVSNLELLKAVVEAAKEAQAPVMIGTSEGEREWLGLKNMVALIKVYRQDWPSIFLNADHTKNIEAAFDAIEAGYDSVHFDASNLSISENIRQTREVVEYARSKNINVSVEGELGYLKGESQLSNQKIKIDSSEYTDPEEAAEFAERTGIDRLAIAIGNVHGINLDEPRLDFDRLRKIRAAVPENVALVLHAGSGIPDADIKHAIESGIGNIHISTELRVLFKQGLEQSMKSNPGEYALYKLEKEVMLDIKDLVRQKIRLFGSVNKTP</sequence>
<dbReference type="InterPro" id="IPR050246">
    <property type="entry name" value="Class_II_FBP_aldolase"/>
</dbReference>
<dbReference type="CDD" id="cd00947">
    <property type="entry name" value="TBP_aldolase_IIB"/>
    <property type="match status" value="1"/>
</dbReference>
<evidence type="ECO:0000256" key="2">
    <source>
        <dbReference type="PIRSR" id="PIRSR001359-3"/>
    </source>
</evidence>
<dbReference type="InterPro" id="IPR013785">
    <property type="entry name" value="Aldolase_TIM"/>
</dbReference>
<dbReference type="NCBIfam" id="TIGR00167">
    <property type="entry name" value="cbbA"/>
    <property type="match status" value="1"/>
</dbReference>
<gene>
    <name evidence="3" type="ORF">HYT38_02095</name>
</gene>
<reference evidence="3" key="1">
    <citation type="submission" date="2020-07" db="EMBL/GenBank/DDBJ databases">
        <title>Huge and variable diversity of episymbiotic CPR bacteria and DPANN archaea in groundwater ecosystems.</title>
        <authorList>
            <person name="He C.Y."/>
            <person name="Keren R."/>
            <person name="Whittaker M."/>
            <person name="Farag I.F."/>
            <person name="Doudna J."/>
            <person name="Cate J.H.D."/>
            <person name="Banfield J.F."/>
        </authorList>
    </citation>
    <scope>NUCLEOTIDE SEQUENCE</scope>
    <source>
        <strain evidence="3">NC_groundwater_191_Ag_S-0.1um_45_8</strain>
    </source>
</reference>
<dbReference type="GO" id="GO:0005975">
    <property type="term" value="P:carbohydrate metabolic process"/>
    <property type="evidence" value="ECO:0007669"/>
    <property type="project" value="InterPro"/>
</dbReference>
<evidence type="ECO:0000256" key="1">
    <source>
        <dbReference type="PIRSR" id="PIRSR001359-1"/>
    </source>
</evidence>
<dbReference type="Pfam" id="PF01116">
    <property type="entry name" value="F_bP_aldolase"/>
    <property type="match status" value="1"/>
</dbReference>
<dbReference type="EMBL" id="JACOYY010000063">
    <property type="protein sequence ID" value="MBI2052449.1"/>
    <property type="molecule type" value="Genomic_DNA"/>
</dbReference>
<keyword evidence="2" id="KW-0479">Metal-binding</keyword>
<dbReference type="GO" id="GO:0016832">
    <property type="term" value="F:aldehyde-lyase activity"/>
    <property type="evidence" value="ECO:0007669"/>
    <property type="project" value="InterPro"/>
</dbReference>
<comment type="cofactor">
    <cofactor evidence="2">
        <name>Zn(2+)</name>
        <dbReference type="ChEBI" id="CHEBI:29105"/>
    </cofactor>
    <text evidence="2">Binds 2 Zn(2+) ions per subunit. One is catalytic and the other provides a structural contribution.</text>
</comment>
<accession>A0A9D6DQK0</accession>
<keyword evidence="2" id="KW-0862">Zinc</keyword>
<feature type="binding site" evidence="2">
    <location>
        <position position="210"/>
    </location>
    <ligand>
        <name>Zn(2+)</name>
        <dbReference type="ChEBI" id="CHEBI:29105"/>
        <label>1</label>
        <note>catalytic</note>
    </ligand>
</feature>